<evidence type="ECO:0000256" key="13">
    <source>
        <dbReference type="PROSITE-ProRule" id="PRU00175"/>
    </source>
</evidence>
<keyword evidence="12 14" id="KW-0472">Membrane</keyword>
<evidence type="ECO:0000313" key="16">
    <source>
        <dbReference type="EMBL" id="CAG1862498.1"/>
    </source>
</evidence>
<evidence type="ECO:0000256" key="4">
    <source>
        <dbReference type="ARBA" id="ARBA00012483"/>
    </source>
</evidence>
<dbReference type="SMART" id="SM00184">
    <property type="entry name" value="RING"/>
    <property type="match status" value="1"/>
</dbReference>
<feature type="domain" description="RING-type" evidence="15">
    <location>
        <begin position="123"/>
        <end position="165"/>
    </location>
</feature>
<evidence type="ECO:0000256" key="10">
    <source>
        <dbReference type="ARBA" id="ARBA00022833"/>
    </source>
</evidence>
<keyword evidence="8 13" id="KW-0863">Zinc-finger</keyword>
<dbReference type="GO" id="GO:0008270">
    <property type="term" value="F:zinc ion binding"/>
    <property type="evidence" value="ECO:0007669"/>
    <property type="project" value="UniProtKB-KW"/>
</dbReference>
<feature type="transmembrane region" description="Helical" evidence="14">
    <location>
        <begin position="42"/>
        <end position="66"/>
    </location>
</feature>
<keyword evidence="9" id="KW-0833">Ubl conjugation pathway</keyword>
<dbReference type="FunFam" id="3.30.40.10:FF:000187">
    <property type="entry name" value="E3 ubiquitin-protein ligase ATL6"/>
    <property type="match status" value="1"/>
</dbReference>
<evidence type="ECO:0000256" key="8">
    <source>
        <dbReference type="ARBA" id="ARBA00022771"/>
    </source>
</evidence>
<evidence type="ECO:0000313" key="17">
    <source>
        <dbReference type="EnsemblPlants" id="Ma02_p19140.1"/>
    </source>
</evidence>
<comment type="catalytic activity">
    <reaction evidence="1">
        <text>S-ubiquitinyl-[E2 ubiquitin-conjugating enzyme]-L-cysteine + [acceptor protein]-L-lysine = [E2 ubiquitin-conjugating enzyme]-L-cysteine + N(6)-ubiquitinyl-[acceptor protein]-L-lysine.</text>
        <dbReference type="EC" id="2.3.2.27"/>
    </reaction>
</comment>
<evidence type="ECO:0000256" key="1">
    <source>
        <dbReference type="ARBA" id="ARBA00000900"/>
    </source>
</evidence>
<dbReference type="PANTHER" id="PTHR46719:SF7">
    <property type="entry name" value="RING-H2 FINGER PROTEIN ATL71-RELATED"/>
    <property type="match status" value="1"/>
</dbReference>
<keyword evidence="11 14" id="KW-1133">Transmembrane helix</keyword>
<dbReference type="EMBL" id="HG996467">
    <property type="protein sequence ID" value="CAG1862498.1"/>
    <property type="molecule type" value="Genomic_DNA"/>
</dbReference>
<evidence type="ECO:0000256" key="14">
    <source>
        <dbReference type="SAM" id="Phobius"/>
    </source>
</evidence>
<evidence type="ECO:0000256" key="11">
    <source>
        <dbReference type="ARBA" id="ARBA00022989"/>
    </source>
</evidence>
<dbReference type="EC" id="2.3.2.27" evidence="4"/>
<dbReference type="CDD" id="cd16461">
    <property type="entry name" value="RING-H2_EL5-like"/>
    <property type="match status" value="1"/>
</dbReference>
<dbReference type="PANTHER" id="PTHR46719">
    <property type="entry name" value="TRANSCRIPTION FACTOR C2H2 FAMILY-RELATED"/>
    <property type="match status" value="1"/>
</dbReference>
<keyword evidence="7" id="KW-0479">Metal-binding</keyword>
<dbReference type="Gene3D" id="3.30.40.10">
    <property type="entry name" value="Zinc/RING finger domain, C3HC4 (zinc finger)"/>
    <property type="match status" value="1"/>
</dbReference>
<dbReference type="Proteomes" id="UP000012960">
    <property type="component" value="Unplaced"/>
</dbReference>
<evidence type="ECO:0000256" key="3">
    <source>
        <dbReference type="ARBA" id="ARBA00004906"/>
    </source>
</evidence>
<dbReference type="EnsemblPlants" id="Ma02_t19140.1">
    <property type="protein sequence ID" value="Ma02_p19140.1"/>
    <property type="gene ID" value="Ma02_g19140"/>
</dbReference>
<keyword evidence="18" id="KW-1185">Reference proteome</keyword>
<evidence type="ECO:0000256" key="2">
    <source>
        <dbReference type="ARBA" id="ARBA00004167"/>
    </source>
</evidence>
<gene>
    <name evidence="16" type="ORF">GSMUA_73920.1</name>
</gene>
<proteinExistence type="predicted"/>
<reference evidence="17" key="2">
    <citation type="submission" date="2021-05" db="UniProtKB">
        <authorList>
            <consortium name="EnsemblPlants"/>
        </authorList>
    </citation>
    <scope>IDENTIFICATION</scope>
    <source>
        <strain evidence="17">subsp. malaccensis</strain>
    </source>
</reference>
<evidence type="ECO:0000313" key="18">
    <source>
        <dbReference type="Proteomes" id="UP000012960"/>
    </source>
</evidence>
<name>A0A804I4F6_MUSAM</name>
<keyword evidence="5" id="KW-0808">Transferase</keyword>
<organism evidence="17 18">
    <name type="scientific">Musa acuminata subsp. malaccensis</name>
    <name type="common">Wild banana</name>
    <name type="synonym">Musa malaccensis</name>
    <dbReference type="NCBI Taxonomy" id="214687"/>
    <lineage>
        <taxon>Eukaryota</taxon>
        <taxon>Viridiplantae</taxon>
        <taxon>Streptophyta</taxon>
        <taxon>Embryophyta</taxon>
        <taxon>Tracheophyta</taxon>
        <taxon>Spermatophyta</taxon>
        <taxon>Magnoliopsida</taxon>
        <taxon>Liliopsida</taxon>
        <taxon>Zingiberales</taxon>
        <taxon>Musaceae</taxon>
        <taxon>Musa</taxon>
    </lineage>
</organism>
<evidence type="ECO:0000256" key="6">
    <source>
        <dbReference type="ARBA" id="ARBA00022692"/>
    </source>
</evidence>
<evidence type="ECO:0000256" key="12">
    <source>
        <dbReference type="ARBA" id="ARBA00023136"/>
    </source>
</evidence>
<comment type="subcellular location">
    <subcellularLocation>
        <location evidence="2">Membrane</location>
        <topology evidence="2">Single-pass membrane protein</topology>
    </subcellularLocation>
</comment>
<dbReference type="OrthoDB" id="8062037at2759"/>
<dbReference type="PROSITE" id="PS50089">
    <property type="entry name" value="ZF_RING_2"/>
    <property type="match status" value="1"/>
</dbReference>
<dbReference type="GO" id="GO:0061630">
    <property type="term" value="F:ubiquitin protein ligase activity"/>
    <property type="evidence" value="ECO:0007669"/>
    <property type="project" value="UniProtKB-EC"/>
</dbReference>
<dbReference type="AlphaFoldDB" id="A0A804I4F6"/>
<evidence type="ECO:0000256" key="9">
    <source>
        <dbReference type="ARBA" id="ARBA00022786"/>
    </source>
</evidence>
<keyword evidence="10" id="KW-0862">Zinc</keyword>
<sequence length="188" mass="20183">MARGMQSLPNSNHHFYHLPDQIMNSSGFGRGDSVSMFSTDGIGGIGFGVGVSVGVLLLVITIALAFNSCARTNATSSRRPARRLAGAMADVETGLDEATLMRYPKVVFAQAKLVDEGGAASRCSICLSEYEDADVLRVLPECGHLFHLKCVDPWLRLRPTCPLCRTTPLPSPSPTPLAEVIPLGRQSR</sequence>
<dbReference type="InterPro" id="IPR001841">
    <property type="entry name" value="Znf_RING"/>
</dbReference>
<dbReference type="Pfam" id="PF13639">
    <property type="entry name" value="zf-RING_2"/>
    <property type="match status" value="1"/>
</dbReference>
<protein>
    <recommendedName>
        <fullName evidence="4">RING-type E3 ubiquitin transferase</fullName>
        <ecNumber evidence="4">2.3.2.27</ecNumber>
    </recommendedName>
</protein>
<dbReference type="InterPro" id="IPR013083">
    <property type="entry name" value="Znf_RING/FYVE/PHD"/>
</dbReference>
<dbReference type="SUPFAM" id="SSF57850">
    <property type="entry name" value="RING/U-box"/>
    <property type="match status" value="1"/>
</dbReference>
<accession>A0A804I4F6</accession>
<dbReference type="GO" id="GO:0016020">
    <property type="term" value="C:membrane"/>
    <property type="evidence" value="ECO:0007669"/>
    <property type="project" value="UniProtKB-SubCell"/>
</dbReference>
<evidence type="ECO:0000259" key="15">
    <source>
        <dbReference type="PROSITE" id="PS50089"/>
    </source>
</evidence>
<reference evidence="16" key="1">
    <citation type="submission" date="2021-03" db="EMBL/GenBank/DDBJ databases">
        <authorList>
            <consortium name="Genoscope - CEA"/>
            <person name="William W."/>
        </authorList>
    </citation>
    <scope>NUCLEOTIDE SEQUENCE</scope>
    <source>
        <strain evidence="16">Doubled-haploid Pahang</strain>
    </source>
</reference>
<evidence type="ECO:0000256" key="7">
    <source>
        <dbReference type="ARBA" id="ARBA00022723"/>
    </source>
</evidence>
<dbReference type="OMA" id="RDEHMME"/>
<evidence type="ECO:0000256" key="5">
    <source>
        <dbReference type="ARBA" id="ARBA00022679"/>
    </source>
</evidence>
<dbReference type="InterPro" id="IPR045899">
    <property type="entry name" value="ATL71-like"/>
</dbReference>
<comment type="pathway">
    <text evidence="3">Protein modification; protein ubiquitination.</text>
</comment>
<keyword evidence="6 14" id="KW-0812">Transmembrane</keyword>
<dbReference type="Gramene" id="Ma02_t19140.1">
    <property type="protein sequence ID" value="Ma02_p19140.1"/>
    <property type="gene ID" value="Ma02_g19140"/>
</dbReference>